<dbReference type="InterPro" id="IPR036291">
    <property type="entry name" value="NAD(P)-bd_dom_sf"/>
</dbReference>
<dbReference type="PANTHER" id="PTHR42793">
    <property type="entry name" value="COA BINDING DOMAIN CONTAINING PROTEIN"/>
    <property type="match status" value="1"/>
</dbReference>
<keyword evidence="2" id="KW-0547">Nucleotide-binding</keyword>
<dbReference type="InterPro" id="IPR011761">
    <property type="entry name" value="ATP-grasp"/>
</dbReference>
<keyword evidence="2" id="KW-0067">ATP-binding</keyword>
<dbReference type="RefSeq" id="WP_281928331.1">
    <property type="nucleotide sequence ID" value="NZ_AP027142.1"/>
</dbReference>
<proteinExistence type="predicted"/>
<dbReference type="SUPFAM" id="SSF56059">
    <property type="entry name" value="Glutathione synthetase ATP-binding domain-like"/>
    <property type="match status" value="1"/>
</dbReference>
<evidence type="ECO:0000259" key="3">
    <source>
        <dbReference type="PROSITE" id="PS50975"/>
    </source>
</evidence>
<sequence>MSDWRTALFNPRRVAVVGASATPGKAGALFLSNLASAESGFAGDVIGIHPSATELLGRPTFPRLDAAPSPVDLAIIVTPAATLPSVIEDCGRASIPVAVVISGGFAETGAEGALLQQKAIEAARTHSVRLVGPNCFGVINAHCGLNASLSIGLPRKGGISLVTQSGAYGMAAYSRSIDEGMGFSKIVALGNKADVDEADIIAYLGSDPETRVIALLLESFRDGRRLFETIAAITSSKPVVALKTGRNPSAQRAAASHTAALSSDSVVAEAALRQAGAHVVDDGFSLLEVAASLARQPPLRGRRIGIITNSGGVGVELTDLLESQGLAVPELSPELQQKIAQTLPPHGSPANPVDVTTDWARFPQMYGAAVEALMRSDEVDAVVPVLLQRSALMPEVGDAVAVALRKSRDAGSQKPLHICWVAPRVADANRARLLEAGIPCHLWPAGTASALAATSARAADARPNTVAASSAAPALCDADGWAPTPQAFSLLAQAGFPIEPLVCVSSAEEAAAAAEHMGFPVVLKAERPGLVHKSDQGAVRLGLADRDSVARAFTDFSHRLGPGPALLQRQAKPGLELVIGGRRDPSFGPIVLAGLGGVWIEAFNDIGVRLAPIDIDEAVRMVEKLKGRRLFEGFRGAPPIDILMFARLLADVSQWFAAASWLDELDINPLIASGDGFEIVDVRMRIRNAEGDPHA</sequence>
<dbReference type="Proteomes" id="UP001317629">
    <property type="component" value="Chromosome"/>
</dbReference>
<name>A0ABM8EAK9_9HYPH</name>
<feature type="domain" description="ATP-grasp" evidence="3">
    <location>
        <begin position="488"/>
        <end position="525"/>
    </location>
</feature>
<dbReference type="Gene3D" id="3.30.1490.20">
    <property type="entry name" value="ATP-grasp fold, A domain"/>
    <property type="match status" value="1"/>
</dbReference>
<dbReference type="Pfam" id="PF19045">
    <property type="entry name" value="Ligase_CoA_2"/>
    <property type="match status" value="1"/>
</dbReference>
<dbReference type="InterPro" id="IPR013815">
    <property type="entry name" value="ATP_grasp_subdomain_1"/>
</dbReference>
<dbReference type="Pfam" id="PF13380">
    <property type="entry name" value="CoA_binding_2"/>
    <property type="match status" value="1"/>
</dbReference>
<dbReference type="InterPro" id="IPR043938">
    <property type="entry name" value="Ligase_CoA_dom"/>
</dbReference>
<accession>A0ABM8EAK9</accession>
<dbReference type="Gene3D" id="3.40.50.720">
    <property type="entry name" value="NAD(P)-binding Rossmann-like Domain"/>
    <property type="match status" value="1"/>
</dbReference>
<dbReference type="InterPro" id="IPR032875">
    <property type="entry name" value="Succ_CoA_lig_flav_dom"/>
</dbReference>
<organism evidence="4 5">
    <name type="scientific">Methylocystis iwaonis</name>
    <dbReference type="NCBI Taxonomy" id="2885079"/>
    <lineage>
        <taxon>Bacteria</taxon>
        <taxon>Pseudomonadati</taxon>
        <taxon>Pseudomonadota</taxon>
        <taxon>Alphaproteobacteria</taxon>
        <taxon>Hyphomicrobiales</taxon>
        <taxon>Methylocystaceae</taxon>
        <taxon>Methylocystis</taxon>
    </lineage>
</organism>
<dbReference type="SMART" id="SM00881">
    <property type="entry name" value="CoA_binding"/>
    <property type="match status" value="1"/>
</dbReference>
<dbReference type="SUPFAM" id="SSF51735">
    <property type="entry name" value="NAD(P)-binding Rossmann-fold domains"/>
    <property type="match status" value="1"/>
</dbReference>
<evidence type="ECO:0000256" key="1">
    <source>
        <dbReference type="ARBA" id="ARBA00022532"/>
    </source>
</evidence>
<dbReference type="Pfam" id="PF13607">
    <property type="entry name" value="Succ_CoA_lig"/>
    <property type="match status" value="1"/>
</dbReference>
<gene>
    <name evidence="4" type="ORF">SS37A_25470</name>
</gene>
<dbReference type="PROSITE" id="PS50975">
    <property type="entry name" value="ATP_GRASP"/>
    <property type="match status" value="1"/>
</dbReference>
<evidence type="ECO:0000313" key="4">
    <source>
        <dbReference type="EMBL" id="BDV35018.1"/>
    </source>
</evidence>
<reference evidence="4 5" key="1">
    <citation type="journal article" date="2023" name="Int. J. Syst. Evol. Microbiol.">
        <title>Methylocystis iwaonis sp. nov., a type II methane-oxidizing bacterium from surface soil of a rice paddy field in Japan, and emended description of the genus Methylocystis (ex Whittenbury et al. 1970) Bowman et al. 1993.</title>
        <authorList>
            <person name="Kaise H."/>
            <person name="Sawadogo J.B."/>
            <person name="Alam M.S."/>
            <person name="Ueno C."/>
            <person name="Dianou D."/>
            <person name="Shinjo R."/>
            <person name="Asakawa S."/>
        </authorList>
    </citation>
    <scope>NUCLEOTIDE SEQUENCE [LARGE SCALE GENOMIC DNA]</scope>
    <source>
        <strain evidence="4 5">SS37A-Re</strain>
    </source>
</reference>
<keyword evidence="5" id="KW-1185">Reference proteome</keyword>
<dbReference type="SUPFAM" id="SSF52210">
    <property type="entry name" value="Succinyl-CoA synthetase domains"/>
    <property type="match status" value="2"/>
</dbReference>
<keyword evidence="1" id="KW-0816">Tricarboxylic acid cycle</keyword>
<dbReference type="Pfam" id="PF13549">
    <property type="entry name" value="ATP-grasp_5"/>
    <property type="match status" value="1"/>
</dbReference>
<dbReference type="InterPro" id="IPR003781">
    <property type="entry name" value="CoA-bd"/>
</dbReference>
<evidence type="ECO:0000256" key="2">
    <source>
        <dbReference type="PROSITE-ProRule" id="PRU00409"/>
    </source>
</evidence>
<dbReference type="InterPro" id="IPR016102">
    <property type="entry name" value="Succinyl-CoA_synth-like"/>
</dbReference>
<protein>
    <submittedName>
        <fullName evidence="4">CoA-binding protein</fullName>
    </submittedName>
</protein>
<evidence type="ECO:0000313" key="5">
    <source>
        <dbReference type="Proteomes" id="UP001317629"/>
    </source>
</evidence>
<dbReference type="PANTHER" id="PTHR42793:SF1">
    <property type="entry name" value="PEPTIDYL-LYSINE N-ACETYLTRANSFERASE PATZ"/>
    <property type="match status" value="1"/>
</dbReference>
<dbReference type="Gene3D" id="3.40.50.261">
    <property type="entry name" value="Succinyl-CoA synthetase domains"/>
    <property type="match status" value="2"/>
</dbReference>
<dbReference type="Gene3D" id="3.30.470.20">
    <property type="entry name" value="ATP-grasp fold, B domain"/>
    <property type="match status" value="1"/>
</dbReference>
<dbReference type="EMBL" id="AP027142">
    <property type="protein sequence ID" value="BDV35018.1"/>
    <property type="molecule type" value="Genomic_DNA"/>
</dbReference>